<dbReference type="CDD" id="cd07067">
    <property type="entry name" value="HP_PGM_like"/>
    <property type="match status" value="1"/>
</dbReference>
<dbReference type="Proteomes" id="UP000199087">
    <property type="component" value="Unassembled WGS sequence"/>
</dbReference>
<gene>
    <name evidence="1" type="ORF">BN000_00867</name>
</gene>
<dbReference type="EMBL" id="CVRB01000001">
    <property type="protein sequence ID" value="CRK80976.1"/>
    <property type="molecule type" value="Genomic_DNA"/>
</dbReference>
<evidence type="ECO:0000313" key="2">
    <source>
        <dbReference type="Proteomes" id="UP000199087"/>
    </source>
</evidence>
<organism evidence="1 2">
    <name type="scientific">Neobacillus massiliamazoniensis</name>
    <dbReference type="NCBI Taxonomy" id="1499688"/>
    <lineage>
        <taxon>Bacteria</taxon>
        <taxon>Bacillati</taxon>
        <taxon>Bacillota</taxon>
        <taxon>Bacilli</taxon>
        <taxon>Bacillales</taxon>
        <taxon>Bacillaceae</taxon>
        <taxon>Neobacillus</taxon>
    </lineage>
</organism>
<dbReference type="PANTHER" id="PTHR48100:SF1">
    <property type="entry name" value="HISTIDINE PHOSPHATASE FAMILY PROTEIN-RELATED"/>
    <property type="match status" value="1"/>
</dbReference>
<dbReference type="STRING" id="1499688.BN000_00867"/>
<proteinExistence type="predicted"/>
<dbReference type="InterPro" id="IPR029033">
    <property type="entry name" value="His_PPase_superfam"/>
</dbReference>
<evidence type="ECO:0000313" key="1">
    <source>
        <dbReference type="EMBL" id="CRK80976.1"/>
    </source>
</evidence>
<dbReference type="PANTHER" id="PTHR48100">
    <property type="entry name" value="BROAD-SPECIFICITY PHOSPHATASE YOR283W-RELATED"/>
    <property type="match status" value="1"/>
</dbReference>
<protein>
    <submittedName>
        <fullName evidence="1">Alpha-ribazole-5'-phosphate phosphatase</fullName>
    </submittedName>
</protein>
<dbReference type="SUPFAM" id="SSF53254">
    <property type="entry name" value="Phosphoglycerate mutase-like"/>
    <property type="match status" value="1"/>
</dbReference>
<dbReference type="OrthoDB" id="9783269at2"/>
<dbReference type="SMART" id="SM00855">
    <property type="entry name" value="PGAM"/>
    <property type="match status" value="1"/>
</dbReference>
<dbReference type="Gene3D" id="3.40.50.1240">
    <property type="entry name" value="Phosphoglycerate mutase-like"/>
    <property type="match status" value="1"/>
</dbReference>
<keyword evidence="2" id="KW-1185">Reference proteome</keyword>
<dbReference type="InterPro" id="IPR050275">
    <property type="entry name" value="PGM_Phosphatase"/>
</dbReference>
<dbReference type="InterPro" id="IPR013078">
    <property type="entry name" value="His_Pase_superF_clade-1"/>
</dbReference>
<sequence>MDDGVVIALFRHCLTMENKRKAYLGWNDSPLCPESFELSPVGGYDQLFSSDLQRCISTAKILFPDFSPFPLKELREMNFGKWEGKTYEDLKGEQLYQQWLSDPEKYSPPEGESFQQFTKRAKNGWRKITSEILSQNIQRCAIVTHGGIIRFLLSEFAPEQKPFWFWQIKHDIGFELIFTRESLRGGKRCTLLQEVPLTASGLG</sequence>
<dbReference type="GO" id="GO:0005737">
    <property type="term" value="C:cytoplasm"/>
    <property type="evidence" value="ECO:0007669"/>
    <property type="project" value="TreeGrafter"/>
</dbReference>
<reference evidence="2" key="1">
    <citation type="submission" date="2015-05" db="EMBL/GenBank/DDBJ databases">
        <authorList>
            <person name="Urmite Genomes"/>
        </authorList>
    </citation>
    <scope>NUCLEOTIDE SEQUENCE [LARGE SCALE GENOMIC DNA]</scope>
    <source>
        <strain evidence="2">LF1</strain>
    </source>
</reference>
<accession>A0A0U1NSG2</accession>
<dbReference type="AlphaFoldDB" id="A0A0U1NSG2"/>
<dbReference type="GO" id="GO:0016791">
    <property type="term" value="F:phosphatase activity"/>
    <property type="evidence" value="ECO:0007669"/>
    <property type="project" value="TreeGrafter"/>
</dbReference>
<dbReference type="Pfam" id="PF00300">
    <property type="entry name" value="His_Phos_1"/>
    <property type="match status" value="1"/>
</dbReference>
<name>A0A0U1NSG2_9BACI</name>